<dbReference type="PANTHER" id="PTHR45348:SF7">
    <property type="entry name" value="ZINC BINDING OXIDOREDUCTASE, PUTATIVE-RELATED"/>
    <property type="match status" value="1"/>
</dbReference>
<dbReference type="PANTHER" id="PTHR45348">
    <property type="entry name" value="HYPOTHETICAL OXIDOREDUCTASE (EUROFUNG)"/>
    <property type="match status" value="1"/>
</dbReference>
<protein>
    <recommendedName>
        <fullName evidence="3">Enoyl reductase (ER) domain-containing protein</fullName>
    </recommendedName>
</protein>
<dbReference type="CDD" id="cd08249">
    <property type="entry name" value="enoyl_reductase_like"/>
    <property type="match status" value="1"/>
</dbReference>
<dbReference type="InterPro" id="IPR013154">
    <property type="entry name" value="ADH-like_N"/>
</dbReference>
<dbReference type="GO" id="GO:0016651">
    <property type="term" value="F:oxidoreductase activity, acting on NAD(P)H"/>
    <property type="evidence" value="ECO:0007669"/>
    <property type="project" value="InterPro"/>
</dbReference>
<dbReference type="Pfam" id="PF08240">
    <property type="entry name" value="ADH_N"/>
    <property type="match status" value="1"/>
</dbReference>
<dbReference type="Pfam" id="PF00107">
    <property type="entry name" value="ADH_zinc_N"/>
    <property type="match status" value="1"/>
</dbReference>
<keyword evidence="2" id="KW-0560">Oxidoreductase</keyword>
<dbReference type="GeneID" id="63729411"/>
<dbReference type="InterPro" id="IPR013149">
    <property type="entry name" value="ADH-like_C"/>
</dbReference>
<dbReference type="RefSeq" id="XP_040674525.1">
    <property type="nucleotide sequence ID" value="XM_040813900.1"/>
</dbReference>
<dbReference type="EMBL" id="KV878141">
    <property type="protein sequence ID" value="OJJ08763.1"/>
    <property type="molecule type" value="Genomic_DNA"/>
</dbReference>
<dbReference type="InterPro" id="IPR020843">
    <property type="entry name" value="ER"/>
</dbReference>
<dbReference type="Gene3D" id="3.40.50.720">
    <property type="entry name" value="NAD(P)-binding Rossmann-like Domain"/>
    <property type="match status" value="1"/>
</dbReference>
<dbReference type="SUPFAM" id="SSF50129">
    <property type="entry name" value="GroES-like"/>
    <property type="match status" value="1"/>
</dbReference>
<dbReference type="Gene3D" id="3.90.180.10">
    <property type="entry name" value="Medium-chain alcohol dehydrogenases, catalytic domain"/>
    <property type="match status" value="1"/>
</dbReference>
<name>A0A1L9Q4Q8_ASPVE</name>
<dbReference type="SMART" id="SM00829">
    <property type="entry name" value="PKS_ER"/>
    <property type="match status" value="1"/>
</dbReference>
<evidence type="ECO:0000313" key="4">
    <source>
        <dbReference type="EMBL" id="OJJ08763.1"/>
    </source>
</evidence>
<dbReference type="InterPro" id="IPR047122">
    <property type="entry name" value="Trans-enoyl_RdTase-like"/>
</dbReference>
<gene>
    <name evidence="4" type="ORF">ASPVEDRAFT_47936</name>
</gene>
<dbReference type="AlphaFoldDB" id="A0A1L9Q4Q8"/>
<reference evidence="5" key="1">
    <citation type="journal article" date="2017" name="Genome Biol.">
        <title>Comparative genomics reveals high biological diversity and specific adaptations in the industrially and medically important fungal genus Aspergillus.</title>
        <authorList>
            <person name="de Vries R.P."/>
            <person name="Riley R."/>
            <person name="Wiebenga A."/>
            <person name="Aguilar-Osorio G."/>
            <person name="Amillis S."/>
            <person name="Uchima C.A."/>
            <person name="Anderluh G."/>
            <person name="Asadollahi M."/>
            <person name="Askin M."/>
            <person name="Barry K."/>
            <person name="Battaglia E."/>
            <person name="Bayram O."/>
            <person name="Benocci T."/>
            <person name="Braus-Stromeyer S.A."/>
            <person name="Caldana C."/>
            <person name="Canovas D."/>
            <person name="Cerqueira G.C."/>
            <person name="Chen F."/>
            <person name="Chen W."/>
            <person name="Choi C."/>
            <person name="Clum A."/>
            <person name="Dos Santos R.A."/>
            <person name="Damasio A.R."/>
            <person name="Diallinas G."/>
            <person name="Emri T."/>
            <person name="Fekete E."/>
            <person name="Flipphi M."/>
            <person name="Freyberg S."/>
            <person name="Gallo A."/>
            <person name="Gournas C."/>
            <person name="Habgood R."/>
            <person name="Hainaut M."/>
            <person name="Harispe M.L."/>
            <person name="Henrissat B."/>
            <person name="Hilden K.S."/>
            <person name="Hope R."/>
            <person name="Hossain A."/>
            <person name="Karabika E."/>
            <person name="Karaffa L."/>
            <person name="Karanyi Z."/>
            <person name="Krasevec N."/>
            <person name="Kuo A."/>
            <person name="Kusch H."/>
            <person name="LaButti K."/>
            <person name="Lagendijk E.L."/>
            <person name="Lapidus A."/>
            <person name="Levasseur A."/>
            <person name="Lindquist E."/>
            <person name="Lipzen A."/>
            <person name="Logrieco A.F."/>
            <person name="MacCabe A."/>
            <person name="Maekelae M.R."/>
            <person name="Malavazi I."/>
            <person name="Melin P."/>
            <person name="Meyer V."/>
            <person name="Mielnichuk N."/>
            <person name="Miskei M."/>
            <person name="Molnar A.P."/>
            <person name="Mule G."/>
            <person name="Ngan C.Y."/>
            <person name="Orejas M."/>
            <person name="Orosz E."/>
            <person name="Ouedraogo J.P."/>
            <person name="Overkamp K.M."/>
            <person name="Park H.-S."/>
            <person name="Perrone G."/>
            <person name="Piumi F."/>
            <person name="Punt P.J."/>
            <person name="Ram A.F."/>
            <person name="Ramon A."/>
            <person name="Rauscher S."/>
            <person name="Record E."/>
            <person name="Riano-Pachon D.M."/>
            <person name="Robert V."/>
            <person name="Roehrig J."/>
            <person name="Ruller R."/>
            <person name="Salamov A."/>
            <person name="Salih N.S."/>
            <person name="Samson R.A."/>
            <person name="Sandor E."/>
            <person name="Sanguinetti M."/>
            <person name="Schuetze T."/>
            <person name="Sepcic K."/>
            <person name="Shelest E."/>
            <person name="Sherlock G."/>
            <person name="Sophianopoulou V."/>
            <person name="Squina F.M."/>
            <person name="Sun H."/>
            <person name="Susca A."/>
            <person name="Todd R.B."/>
            <person name="Tsang A."/>
            <person name="Unkles S.E."/>
            <person name="van de Wiele N."/>
            <person name="van Rossen-Uffink D."/>
            <person name="Oliveira J.V."/>
            <person name="Vesth T.C."/>
            <person name="Visser J."/>
            <person name="Yu J.-H."/>
            <person name="Zhou M."/>
            <person name="Andersen M.R."/>
            <person name="Archer D.B."/>
            <person name="Baker S.E."/>
            <person name="Benoit I."/>
            <person name="Brakhage A.A."/>
            <person name="Braus G.H."/>
            <person name="Fischer R."/>
            <person name="Frisvad J.C."/>
            <person name="Goldman G.H."/>
            <person name="Houbraken J."/>
            <person name="Oakley B."/>
            <person name="Pocsi I."/>
            <person name="Scazzocchio C."/>
            <person name="Seiboth B."/>
            <person name="vanKuyk P.A."/>
            <person name="Wortman J."/>
            <person name="Dyer P.S."/>
            <person name="Grigoriev I.V."/>
        </authorList>
    </citation>
    <scope>NUCLEOTIDE SEQUENCE [LARGE SCALE GENOMIC DNA]</scope>
    <source>
        <strain evidence="5">CBS 583.65</strain>
    </source>
</reference>
<dbReference type="InterPro" id="IPR036291">
    <property type="entry name" value="NAD(P)-bd_dom_sf"/>
</dbReference>
<organism evidence="4 5">
    <name type="scientific">Aspergillus versicolor CBS 583.65</name>
    <dbReference type="NCBI Taxonomy" id="1036611"/>
    <lineage>
        <taxon>Eukaryota</taxon>
        <taxon>Fungi</taxon>
        <taxon>Dikarya</taxon>
        <taxon>Ascomycota</taxon>
        <taxon>Pezizomycotina</taxon>
        <taxon>Eurotiomycetes</taxon>
        <taxon>Eurotiomycetidae</taxon>
        <taxon>Eurotiales</taxon>
        <taxon>Aspergillaceae</taxon>
        <taxon>Aspergillus</taxon>
        <taxon>Aspergillus subgen. Nidulantes</taxon>
    </lineage>
</organism>
<comment type="similarity">
    <text evidence="1">Belongs to the zinc-containing alcohol dehydrogenase family.</text>
</comment>
<proteinExistence type="inferred from homology"/>
<evidence type="ECO:0000313" key="5">
    <source>
        <dbReference type="Proteomes" id="UP000184073"/>
    </source>
</evidence>
<dbReference type="InterPro" id="IPR011032">
    <property type="entry name" value="GroES-like_sf"/>
</dbReference>
<evidence type="ECO:0000256" key="1">
    <source>
        <dbReference type="ARBA" id="ARBA00008072"/>
    </source>
</evidence>
<dbReference type="STRING" id="1036611.A0A1L9Q4Q8"/>
<dbReference type="SUPFAM" id="SSF51735">
    <property type="entry name" value="NAD(P)-binding Rossmann-fold domains"/>
    <property type="match status" value="1"/>
</dbReference>
<dbReference type="OrthoDB" id="10257049at2759"/>
<sequence length="346" mass="37675">MPNRAIWLGEGEQVSIRDIEDSYTPQESEVLVEVLYSGINPADIKHAVLGFSNCVAGYDFAGKVIEAGRKRTDHFSPGDLVFGFSAPALNKPQQYGVHQKYHCAQHFIYHVPPTMPLPAASCLPVITHTAADALFNQLALSFSENSCPILIWGASSAVGTAAVQFAKMAGCYPILATASEKNHQALRELGATECFDYRDPNIVDNVKEALKRHSDKPLQHVLDSVVSRGQPSSTELCEAIADPGARFTSSIPATDQATEEWRVAFACRNVDVTLSLPGGVDLTYRAAPEWQANIDRATKWAIDHYGRGYVMPHVQVVKGGEKGIEAMINVAAGRASMEKFVIEHPI</sequence>
<evidence type="ECO:0000259" key="3">
    <source>
        <dbReference type="SMART" id="SM00829"/>
    </source>
</evidence>
<accession>A0A1L9Q4Q8</accession>
<dbReference type="Proteomes" id="UP000184073">
    <property type="component" value="Unassembled WGS sequence"/>
</dbReference>
<keyword evidence="5" id="KW-1185">Reference proteome</keyword>
<feature type="domain" description="Enoyl reductase (ER)" evidence="3">
    <location>
        <begin position="17"/>
        <end position="342"/>
    </location>
</feature>
<dbReference type="VEuPathDB" id="FungiDB:ASPVEDRAFT_47936"/>
<evidence type="ECO:0000256" key="2">
    <source>
        <dbReference type="ARBA" id="ARBA00023002"/>
    </source>
</evidence>